<keyword evidence="1 2" id="KW-0732">Signal</keyword>
<dbReference type="PROSITE" id="PS51677">
    <property type="entry name" value="NODB"/>
    <property type="match status" value="1"/>
</dbReference>
<sequence length="273" mass="30846">MKSPTWTLMAAFITATCSMSLSYYAHSTDIETDFIWPANYQAAVSLSYDDALMSQLAHAIPALDKYGFKASFYLTLANPGTQQGMEQWRSVAANGHELGNHTIFHPCSKSQKDRDWVAAYHDIDTKTLTQIQQEISVANTFLQAIDSQTSRTFTIPCGDTETAEGNYVEVIRNDFVAIKGFNPQYDAKFDLLLMPENVSGETLINFVKKAHRQGGIANILFHGIEGDYLTVSNQAHDELLQYLSDNRETLWVDNYRNIMQYVKLKHQPLNPQE</sequence>
<dbReference type="InterPro" id="IPR051398">
    <property type="entry name" value="Polysacch_Deacetylase"/>
</dbReference>
<feature type="domain" description="NodB homology" evidence="3">
    <location>
        <begin position="42"/>
        <end position="253"/>
    </location>
</feature>
<dbReference type="PANTHER" id="PTHR34216:SF11">
    <property type="entry name" value="CHITOOLIGOSACCHARIDE DEACETYLASE"/>
    <property type="match status" value="1"/>
</dbReference>
<dbReference type="Gene3D" id="3.20.20.370">
    <property type="entry name" value="Glycoside hydrolase/deacetylase"/>
    <property type="match status" value="1"/>
</dbReference>
<keyword evidence="5" id="KW-1185">Reference proteome</keyword>
<dbReference type="RefSeq" id="WP_248955437.1">
    <property type="nucleotide sequence ID" value="NZ_JAKIKU010000004.1"/>
</dbReference>
<gene>
    <name evidence="4" type="ORF">L2737_08405</name>
</gene>
<reference evidence="4 5" key="1">
    <citation type="submission" date="2022-01" db="EMBL/GenBank/DDBJ databases">
        <title>Whole genome-based taxonomy of the Shewanellaceae.</title>
        <authorList>
            <person name="Martin-Rodriguez A.J."/>
        </authorList>
    </citation>
    <scope>NUCLEOTIDE SEQUENCE [LARGE SCALE GENOMIC DNA]</scope>
    <source>
        <strain evidence="4 5">DSM 24955</strain>
    </source>
</reference>
<proteinExistence type="predicted"/>
<accession>A0ABT0KNB2</accession>
<comment type="caution">
    <text evidence="4">The sequence shown here is derived from an EMBL/GenBank/DDBJ whole genome shotgun (WGS) entry which is preliminary data.</text>
</comment>
<protein>
    <submittedName>
        <fullName evidence="4">Polysaccharide deacetylase family protein</fullName>
    </submittedName>
</protein>
<dbReference type="Proteomes" id="UP001202134">
    <property type="component" value="Unassembled WGS sequence"/>
</dbReference>
<evidence type="ECO:0000313" key="4">
    <source>
        <dbReference type="EMBL" id="MCL1045345.1"/>
    </source>
</evidence>
<name>A0ABT0KNB2_9GAMM</name>
<feature type="chain" id="PRO_5045051709" evidence="2">
    <location>
        <begin position="26"/>
        <end position="273"/>
    </location>
</feature>
<evidence type="ECO:0000313" key="5">
    <source>
        <dbReference type="Proteomes" id="UP001202134"/>
    </source>
</evidence>
<organism evidence="4 5">
    <name type="scientific">Shewanella electrodiphila</name>
    <dbReference type="NCBI Taxonomy" id="934143"/>
    <lineage>
        <taxon>Bacteria</taxon>
        <taxon>Pseudomonadati</taxon>
        <taxon>Pseudomonadota</taxon>
        <taxon>Gammaproteobacteria</taxon>
        <taxon>Alteromonadales</taxon>
        <taxon>Shewanellaceae</taxon>
        <taxon>Shewanella</taxon>
    </lineage>
</organism>
<dbReference type="InterPro" id="IPR002509">
    <property type="entry name" value="NODB_dom"/>
</dbReference>
<evidence type="ECO:0000259" key="3">
    <source>
        <dbReference type="PROSITE" id="PS51677"/>
    </source>
</evidence>
<dbReference type="EMBL" id="JAKIKU010000004">
    <property type="protein sequence ID" value="MCL1045345.1"/>
    <property type="molecule type" value="Genomic_DNA"/>
</dbReference>
<dbReference type="SUPFAM" id="SSF88713">
    <property type="entry name" value="Glycoside hydrolase/deacetylase"/>
    <property type="match status" value="1"/>
</dbReference>
<dbReference type="InterPro" id="IPR011330">
    <property type="entry name" value="Glyco_hydro/deAcase_b/a-brl"/>
</dbReference>
<evidence type="ECO:0000256" key="1">
    <source>
        <dbReference type="ARBA" id="ARBA00022729"/>
    </source>
</evidence>
<dbReference type="Pfam" id="PF01522">
    <property type="entry name" value="Polysacc_deac_1"/>
    <property type="match status" value="1"/>
</dbReference>
<feature type="signal peptide" evidence="2">
    <location>
        <begin position="1"/>
        <end position="25"/>
    </location>
</feature>
<dbReference type="PANTHER" id="PTHR34216">
    <property type="match status" value="1"/>
</dbReference>
<evidence type="ECO:0000256" key="2">
    <source>
        <dbReference type="SAM" id="SignalP"/>
    </source>
</evidence>